<accession>A0A429GX63</accession>
<feature type="transmembrane region" description="Helical" evidence="1">
    <location>
        <begin position="39"/>
        <end position="57"/>
    </location>
</feature>
<organism evidence="2 4">
    <name type="scientific">Candidatus Methanodesulfokora washburnensis</name>
    <dbReference type="NCBI Taxonomy" id="2478471"/>
    <lineage>
        <taxon>Archaea</taxon>
        <taxon>Thermoproteota</taxon>
        <taxon>Candidatus Korarchaeia</taxon>
        <taxon>Candidatus Korarchaeia incertae sedis</taxon>
        <taxon>Candidatus Methanodesulfokora</taxon>
    </lineage>
</organism>
<comment type="caution">
    <text evidence="2">The sequence shown here is derived from an EMBL/GenBank/DDBJ whole genome shotgun (WGS) entry which is preliminary data.</text>
</comment>
<dbReference type="EMBL" id="RCOS01000021">
    <property type="protein sequence ID" value="RSN78333.1"/>
    <property type="molecule type" value="Genomic_DNA"/>
</dbReference>
<gene>
    <name evidence="2" type="ORF">D6D85_01220</name>
    <name evidence="3" type="ORF">EF810_01185</name>
</gene>
<keyword evidence="1" id="KW-0812">Transmembrane</keyword>
<reference evidence="3 5" key="2">
    <citation type="journal article" date="2019" name="Nat. Microbiol.">
        <title>Wide diversity of methane and short-chain alkane metabolisms in uncultured archaea.</title>
        <authorList>
            <person name="Borrel G."/>
            <person name="Adam P.S."/>
            <person name="McKay L.J."/>
            <person name="Chen L.X."/>
            <person name="Sierra-Garcia I.N."/>
            <person name="Sieber C.M."/>
            <person name="Letourneur Q."/>
            <person name="Ghozlane A."/>
            <person name="Andersen G.L."/>
            <person name="Li W.J."/>
            <person name="Hallam S.J."/>
            <person name="Muyzer G."/>
            <person name="de Oliveira V.M."/>
            <person name="Inskeep W.P."/>
            <person name="Banfield J.F."/>
            <person name="Gribaldo S."/>
        </authorList>
    </citation>
    <scope>NUCLEOTIDE SEQUENCE [LARGE SCALE GENOMIC DNA]</scope>
    <source>
        <strain evidence="3">NM4</strain>
    </source>
</reference>
<feature type="transmembrane region" description="Helical" evidence="1">
    <location>
        <begin position="16"/>
        <end position="33"/>
    </location>
</feature>
<name>A0A429GX63_9CREN</name>
<dbReference type="RefSeq" id="WP_125670232.1">
    <property type="nucleotide sequence ID" value="NZ_RCOS01000021.1"/>
</dbReference>
<feature type="transmembrane region" description="Helical" evidence="1">
    <location>
        <begin position="64"/>
        <end position="83"/>
    </location>
</feature>
<evidence type="ECO:0000313" key="4">
    <source>
        <dbReference type="Proteomes" id="UP000277582"/>
    </source>
</evidence>
<evidence type="ECO:0000256" key="1">
    <source>
        <dbReference type="SAM" id="Phobius"/>
    </source>
</evidence>
<sequence length="108" mass="11880">MSEKERKPSEHGRKEKILISLALVIFLSIFLFVPMSPLLYLLVLSLGVMIAISLLRHKKALVKLGALGALMAYSLSASDIMVANLQVPSLMLVLILASSLFAIIYLIR</sequence>
<evidence type="ECO:0000313" key="3">
    <source>
        <dbReference type="EMBL" id="RZN63264.1"/>
    </source>
</evidence>
<evidence type="ECO:0000313" key="5">
    <source>
        <dbReference type="Proteomes" id="UP000316217"/>
    </source>
</evidence>
<proteinExistence type="predicted"/>
<keyword evidence="1" id="KW-1133">Transmembrane helix</keyword>
<feature type="transmembrane region" description="Helical" evidence="1">
    <location>
        <begin position="89"/>
        <end position="107"/>
    </location>
</feature>
<dbReference type="Proteomes" id="UP000316217">
    <property type="component" value="Unassembled WGS sequence"/>
</dbReference>
<dbReference type="Proteomes" id="UP000277582">
    <property type="component" value="Unassembled WGS sequence"/>
</dbReference>
<dbReference type="EMBL" id="RXII01000020">
    <property type="protein sequence ID" value="RZN63264.1"/>
    <property type="molecule type" value="Genomic_DNA"/>
</dbReference>
<keyword evidence="4" id="KW-1185">Reference proteome</keyword>
<dbReference type="AlphaFoldDB" id="A0A429GX63"/>
<evidence type="ECO:0000313" key="2">
    <source>
        <dbReference type="EMBL" id="RSN78333.1"/>
    </source>
</evidence>
<keyword evidence="1" id="KW-0472">Membrane</keyword>
<reference evidence="2 4" key="1">
    <citation type="submission" date="2018-10" db="EMBL/GenBank/DDBJ databases">
        <title>Co-occurring genomic capacity for anaerobic methane metabolism and dissimilatory sulfite reduction discovered in the Korarchaeota.</title>
        <authorList>
            <person name="Mckay L.J."/>
            <person name="Dlakic M."/>
            <person name="Fields M.W."/>
            <person name="Delmont T.O."/>
            <person name="Eren A.M."/>
            <person name="Jay Z.J."/>
            <person name="Klingelsmith K.B."/>
            <person name="Rusch D.B."/>
            <person name="Inskeep W.P."/>
        </authorList>
    </citation>
    <scope>NUCLEOTIDE SEQUENCE [LARGE SCALE GENOMIC DNA]</scope>
    <source>
        <strain evidence="2 4">MDKW</strain>
    </source>
</reference>
<protein>
    <submittedName>
        <fullName evidence="2">Uncharacterized protein</fullName>
    </submittedName>
</protein>